<sequence>MQFGLQHPSFSFDYKDGDTRQIADSLKNLVARAESAGFDSFWVMDHFHQISMFGAPKEPMLESWTTISVLAGVIIRIKLGTLVTGVIYRHPSILAKIAATLDVLSKGRLFMGIGASWNEEESRAYGIVDRSFPSGQERLLRLEEAIQVIRKMWTEEPASFDGRYYRIRNAYCNPKPIQKPSPPTMMGGSGEKKMLRIVAKYADACNLLGSVETVKKKLDILKEHCKSVGRDYGSILKTKLATVVIVQGT</sequence>
<dbReference type="OrthoDB" id="7684at2157"/>
<evidence type="ECO:0000256" key="1">
    <source>
        <dbReference type="ARBA" id="ARBA00022630"/>
    </source>
</evidence>
<dbReference type="InterPro" id="IPR011251">
    <property type="entry name" value="Luciferase-like_dom"/>
</dbReference>
<reference evidence="6 7" key="1">
    <citation type="journal article" date="2014" name="Int. J. Syst. Evol. Microbiol.">
        <title>Nitrososphaera viennensis gen. nov., sp. nov., an aerobic and mesophilic, ammonia-oxidizing archaeon from soil and a member of the archaeal phylum Thaumarchaeota.</title>
        <authorList>
            <person name="Stieglmeier M."/>
            <person name="Klingl A."/>
            <person name="Alves R.J."/>
            <person name="Rittmann S.K."/>
            <person name="Melcher M."/>
            <person name="Leisch N."/>
            <person name="Schleper C."/>
        </authorList>
    </citation>
    <scope>NUCLEOTIDE SEQUENCE [LARGE SCALE GENOMIC DNA]</scope>
    <source>
        <strain evidence="6">EN76</strain>
    </source>
</reference>
<feature type="domain" description="Luciferase-like" evidence="5">
    <location>
        <begin position="17"/>
        <end position="235"/>
    </location>
</feature>
<keyword evidence="4 6" id="KW-0503">Monooxygenase</keyword>
<evidence type="ECO:0000259" key="5">
    <source>
        <dbReference type="Pfam" id="PF00296"/>
    </source>
</evidence>
<dbReference type="GO" id="GO:0008726">
    <property type="term" value="F:alkanesulfonate monooxygenase activity"/>
    <property type="evidence" value="ECO:0007669"/>
    <property type="project" value="TreeGrafter"/>
</dbReference>
<dbReference type="GO" id="GO:0046306">
    <property type="term" value="P:alkanesulfonate catabolic process"/>
    <property type="evidence" value="ECO:0007669"/>
    <property type="project" value="TreeGrafter"/>
</dbReference>
<dbReference type="GeneID" id="74946542"/>
<dbReference type="KEGG" id="nvn:NVIE_012810"/>
<dbReference type="NCBIfam" id="TIGR03560">
    <property type="entry name" value="F420_Rv1855c"/>
    <property type="match status" value="1"/>
</dbReference>
<name>A0A060HPN8_9ARCH</name>
<dbReference type="InterPro" id="IPR050172">
    <property type="entry name" value="SsuD_RutA_monooxygenase"/>
</dbReference>
<dbReference type="PANTHER" id="PTHR42847:SF8">
    <property type="entry name" value="CONSERVED PROTEIN"/>
    <property type="match status" value="1"/>
</dbReference>
<dbReference type="InterPro" id="IPR036661">
    <property type="entry name" value="Luciferase-like_sf"/>
</dbReference>
<dbReference type="Pfam" id="PF00296">
    <property type="entry name" value="Bac_luciferase"/>
    <property type="match status" value="1"/>
</dbReference>
<dbReference type="Proteomes" id="UP000027093">
    <property type="component" value="Chromosome"/>
</dbReference>
<evidence type="ECO:0000256" key="2">
    <source>
        <dbReference type="ARBA" id="ARBA00022643"/>
    </source>
</evidence>
<proteinExistence type="predicted"/>
<keyword evidence="3" id="KW-0560">Oxidoreductase</keyword>
<accession>A0A060HPN8</accession>
<dbReference type="EMBL" id="CP007536">
    <property type="protein sequence ID" value="AIC15516.1"/>
    <property type="molecule type" value="Genomic_DNA"/>
</dbReference>
<organism evidence="6 7">
    <name type="scientific">Nitrososphaera viennensis EN76</name>
    <dbReference type="NCBI Taxonomy" id="926571"/>
    <lineage>
        <taxon>Archaea</taxon>
        <taxon>Nitrososphaerota</taxon>
        <taxon>Nitrososphaeria</taxon>
        <taxon>Nitrososphaerales</taxon>
        <taxon>Nitrososphaeraceae</taxon>
        <taxon>Nitrososphaera</taxon>
    </lineage>
</organism>
<evidence type="ECO:0000313" key="7">
    <source>
        <dbReference type="Proteomes" id="UP000027093"/>
    </source>
</evidence>
<evidence type="ECO:0000256" key="4">
    <source>
        <dbReference type="ARBA" id="ARBA00023033"/>
    </source>
</evidence>
<protein>
    <submittedName>
        <fullName evidence="6">Luciferase-like monooxygenase family protein</fullName>
    </submittedName>
</protein>
<gene>
    <name evidence="6" type="ORF">NVIE_012810</name>
</gene>
<dbReference type="InterPro" id="IPR019952">
    <property type="entry name" value="F420_OxRdatse_Rv1855c_pred"/>
</dbReference>
<keyword evidence="1" id="KW-0285">Flavoprotein</keyword>
<keyword evidence="7" id="KW-1185">Reference proteome</keyword>
<dbReference type="SUPFAM" id="SSF51679">
    <property type="entry name" value="Bacterial luciferase-like"/>
    <property type="match status" value="1"/>
</dbReference>
<dbReference type="STRING" id="926571.NVIE_012810"/>
<dbReference type="HOGENOM" id="CLU_027853_6_2_2"/>
<dbReference type="PANTHER" id="PTHR42847">
    <property type="entry name" value="ALKANESULFONATE MONOOXYGENASE"/>
    <property type="match status" value="1"/>
</dbReference>
<dbReference type="AlphaFoldDB" id="A0A060HPN8"/>
<evidence type="ECO:0000313" key="6">
    <source>
        <dbReference type="EMBL" id="AIC15516.1"/>
    </source>
</evidence>
<dbReference type="RefSeq" id="WP_084790662.1">
    <property type="nucleotide sequence ID" value="NZ_CP007536.1"/>
</dbReference>
<keyword evidence="2" id="KW-0288">FMN</keyword>
<evidence type="ECO:0000256" key="3">
    <source>
        <dbReference type="ARBA" id="ARBA00023002"/>
    </source>
</evidence>
<dbReference type="Gene3D" id="3.20.20.30">
    <property type="entry name" value="Luciferase-like domain"/>
    <property type="match status" value="1"/>
</dbReference>